<comment type="similarity">
    <text evidence="2">Belongs to the MmpS family.</text>
</comment>
<evidence type="ECO:0000313" key="8">
    <source>
        <dbReference type="Proteomes" id="UP000471166"/>
    </source>
</evidence>
<name>A0A2L2JXD0_9NOCA</name>
<dbReference type="InterPro" id="IPR008693">
    <property type="entry name" value="MmpS"/>
</dbReference>
<comment type="subcellular location">
    <subcellularLocation>
        <location evidence="1">Cell membrane</location>
    </subcellularLocation>
</comment>
<evidence type="ECO:0000256" key="2">
    <source>
        <dbReference type="ARBA" id="ARBA00007531"/>
    </source>
</evidence>
<reference evidence="7 8" key="1">
    <citation type="submission" date="2020-01" db="EMBL/GenBank/DDBJ databases">
        <title>Genetics and antimicrobial susceptibilities of Nocardia species isolated from the soil; a comparison with species isolated from humans.</title>
        <authorList>
            <person name="Carrasco G."/>
            <person name="Monzon S."/>
            <person name="Sansegundo M."/>
            <person name="Garcia E."/>
            <person name="Garrido N."/>
            <person name="Medina M.J."/>
            <person name="Villalon P."/>
            <person name="Ramirez-Arocha A.C."/>
            <person name="Jimenez P."/>
            <person name="Cuesta I."/>
            <person name="Valdezate S."/>
        </authorList>
    </citation>
    <scope>NUCLEOTIDE SEQUENCE [LARGE SCALE GENOMIC DNA]</scope>
    <source>
        <strain evidence="7 8">CNM20110626</strain>
    </source>
</reference>
<dbReference type="Pfam" id="PF05423">
    <property type="entry name" value="Mycobact_memb"/>
    <property type="match status" value="1"/>
</dbReference>
<keyword evidence="5" id="KW-1133">Transmembrane helix</keyword>
<dbReference type="GO" id="GO:0005886">
    <property type="term" value="C:plasma membrane"/>
    <property type="evidence" value="ECO:0007669"/>
    <property type="project" value="UniProtKB-SubCell"/>
</dbReference>
<accession>A0A2L2JXD0</accession>
<dbReference type="Gene3D" id="2.60.40.2880">
    <property type="entry name" value="MmpS1-5, C-terminal soluble domain"/>
    <property type="match status" value="1"/>
</dbReference>
<evidence type="ECO:0000256" key="6">
    <source>
        <dbReference type="ARBA" id="ARBA00023136"/>
    </source>
</evidence>
<evidence type="ECO:0000256" key="4">
    <source>
        <dbReference type="ARBA" id="ARBA00022692"/>
    </source>
</evidence>
<evidence type="ECO:0000256" key="1">
    <source>
        <dbReference type="ARBA" id="ARBA00004236"/>
    </source>
</evidence>
<dbReference type="AlphaFoldDB" id="A0A2L2JXD0"/>
<organism evidence="7 8">
    <name type="scientific">Nocardia cyriacigeorgica</name>
    <dbReference type="NCBI Taxonomy" id="135487"/>
    <lineage>
        <taxon>Bacteria</taxon>
        <taxon>Bacillati</taxon>
        <taxon>Actinomycetota</taxon>
        <taxon>Actinomycetes</taxon>
        <taxon>Mycobacteriales</taxon>
        <taxon>Nocardiaceae</taxon>
        <taxon>Nocardia</taxon>
    </lineage>
</organism>
<keyword evidence="6" id="KW-0472">Membrane</keyword>
<evidence type="ECO:0000256" key="5">
    <source>
        <dbReference type="ARBA" id="ARBA00022989"/>
    </source>
</evidence>
<evidence type="ECO:0008006" key="9">
    <source>
        <dbReference type="Google" id="ProtNLM"/>
    </source>
</evidence>
<dbReference type="EMBL" id="JAAGVB010000082">
    <property type="protein sequence ID" value="NEW36537.1"/>
    <property type="molecule type" value="Genomic_DNA"/>
</dbReference>
<evidence type="ECO:0000313" key="7">
    <source>
        <dbReference type="EMBL" id="NEW36537.1"/>
    </source>
</evidence>
<dbReference type="Proteomes" id="UP000471166">
    <property type="component" value="Unassembled WGS sequence"/>
</dbReference>
<evidence type="ECO:0000256" key="3">
    <source>
        <dbReference type="ARBA" id="ARBA00022475"/>
    </source>
</evidence>
<keyword evidence="4" id="KW-0812">Transmembrane</keyword>
<proteinExistence type="inferred from homology"/>
<protein>
    <recommendedName>
        <fullName evidence="9">Mycobacterium membrane protein</fullName>
    </recommendedName>
</protein>
<dbReference type="InterPro" id="IPR038468">
    <property type="entry name" value="MmpS_C"/>
</dbReference>
<keyword evidence="3" id="KW-1003">Cell membrane</keyword>
<gene>
    <name evidence="7" type="ORF">GV791_28850</name>
</gene>
<comment type="caution">
    <text evidence="7">The sequence shown here is derived from an EMBL/GenBank/DDBJ whole genome shotgun (WGS) entry which is preliminary data.</text>
</comment>
<sequence length="145" mass="15581">MPPPGYYQPPKKRRIWPWIVGGIVLFFVLMIGGCLAFFGGVANEIDKESKREVTVTYRVEGTSSEASVTYSGRDMNMAQETSITLPWSKDVTIDGLGKFVSMTATNNADGGEITCRILVGEKVISEQTSSGPFASASCSGDAGQE</sequence>